<evidence type="ECO:0000313" key="1">
    <source>
        <dbReference type="EMBL" id="ACT51322.1"/>
    </source>
</evidence>
<protein>
    <recommendedName>
        <fullName evidence="3">Nucleotidyl transferase AbiEii/AbiGii toxin family protein</fullName>
    </recommendedName>
</protein>
<proteinExistence type="predicted"/>
<reference evidence="1 2" key="2">
    <citation type="journal article" date="2011" name="J. Bacteriol.">
        <title>Genomes of three methylotrophs from a single niche uncover genetic and metabolic divergence of Methylophilaceae.</title>
        <authorList>
            <person name="Lapidus A."/>
            <person name="Clum A."/>
            <person name="Labutti K."/>
            <person name="Kaluzhnaya M.G."/>
            <person name="Lim S."/>
            <person name="Beck D.A."/>
            <person name="Glavina Del Rio T."/>
            <person name="Nolan M."/>
            <person name="Mavromatis K."/>
            <person name="Huntemann M."/>
            <person name="Lucas S."/>
            <person name="Lidstrom M.E."/>
            <person name="Ivanova N."/>
            <person name="Chistoserdova L."/>
        </authorList>
    </citation>
    <scope>NUCLEOTIDE SEQUENCE [LARGE SCALE GENOMIC DNA]</scope>
    <source>
        <strain evidence="1 2">SIP3-4</strain>
    </source>
</reference>
<dbReference type="InterPro" id="IPR014942">
    <property type="entry name" value="AbiEii"/>
</dbReference>
<keyword evidence="2" id="KW-1185">Reference proteome</keyword>
<accession>C6X7Z5</accession>
<dbReference type="KEGG" id="mei:Msip34_2080"/>
<dbReference type="OrthoDB" id="9780929at2"/>
<organism evidence="1 2">
    <name type="scientific">Methylovorus glucosotrophus (strain SIP3-4)</name>
    <dbReference type="NCBI Taxonomy" id="582744"/>
    <lineage>
        <taxon>Bacteria</taxon>
        <taxon>Pseudomonadati</taxon>
        <taxon>Pseudomonadota</taxon>
        <taxon>Betaproteobacteria</taxon>
        <taxon>Nitrosomonadales</taxon>
        <taxon>Methylophilaceae</taxon>
        <taxon>Methylovorus</taxon>
    </lineage>
</organism>
<name>C6X7Z5_METGS</name>
<evidence type="ECO:0008006" key="3">
    <source>
        <dbReference type="Google" id="ProtNLM"/>
    </source>
</evidence>
<evidence type="ECO:0000313" key="2">
    <source>
        <dbReference type="Proteomes" id="UP000002743"/>
    </source>
</evidence>
<reference evidence="2" key="1">
    <citation type="submission" date="2009-07" db="EMBL/GenBank/DDBJ databases">
        <title>Complete sequence of chromosome of Methylovorus sp. SIP3-4.</title>
        <authorList>
            <person name="Lucas S."/>
            <person name="Copeland A."/>
            <person name="Lapidus A."/>
            <person name="Glavina del Rio T."/>
            <person name="Tice H."/>
            <person name="Bruce D."/>
            <person name="Goodwin L."/>
            <person name="Pitluck S."/>
            <person name="Clum A."/>
            <person name="Larimer F."/>
            <person name="Land M."/>
            <person name="Hauser L."/>
            <person name="Kyrpides N."/>
            <person name="Mikhailova N."/>
            <person name="Kayluzhnaya M."/>
            <person name="Chistoserdova L."/>
        </authorList>
    </citation>
    <scope>NUCLEOTIDE SEQUENCE [LARGE SCALE GENOMIC DNA]</scope>
    <source>
        <strain evidence="2">SIP3-4</strain>
    </source>
</reference>
<dbReference type="Proteomes" id="UP000002743">
    <property type="component" value="Chromosome"/>
</dbReference>
<dbReference type="eggNOG" id="COG2253">
    <property type="taxonomic scope" value="Bacteria"/>
</dbReference>
<dbReference type="AlphaFoldDB" id="C6X7Z5"/>
<dbReference type="Gene3D" id="3.10.450.620">
    <property type="entry name" value="JHP933, nucleotidyltransferase-like core domain"/>
    <property type="match status" value="1"/>
</dbReference>
<dbReference type="RefSeq" id="WP_015830669.1">
    <property type="nucleotide sequence ID" value="NC_012969.1"/>
</dbReference>
<gene>
    <name evidence="1" type="ordered locus">Msip34_2080</name>
</gene>
<dbReference type="EMBL" id="CP001674">
    <property type="protein sequence ID" value="ACT51322.1"/>
    <property type="molecule type" value="Genomic_DNA"/>
</dbReference>
<dbReference type="HOGENOM" id="CLU_075553_0_0_4"/>
<dbReference type="Pfam" id="PF08843">
    <property type="entry name" value="AbiEii"/>
    <property type="match status" value="1"/>
</dbReference>
<sequence>MKSINDSERNLINSIYNELQPNINISALEKDIHITEIIKELSQLQFENFHLVFCGGTCLSKAHGILERMSEDVDFKLVLKKDVAEYSKNELNHKLSEVKHILKDKLISLNYISLADTESTANSIIKAHDSNQYIVFNIPYQNKFPSSTVLRPHIQIELNYTKLQLPMKLYQVGYIYKDLIKNTDIKFQVRCVSIEEAFCEKLIAFPRRYSHAIANNNLDNFDQALVRHLYDVHQIKHKYPVIDKNETLITGLIKTLIQNDAIEFSNQHQQFIADPIGELNKAMESALTSQTIRKNYNDFLEHMVYQDNAKKPTFEAAINTFQIALNNAIKHIPKIQVEIPIKQVIKPNKIKTLKL</sequence>